<dbReference type="InterPro" id="IPR050131">
    <property type="entry name" value="Peptidase_S8_subtilisin-like"/>
</dbReference>
<dbReference type="RefSeq" id="XP_038049452.1">
    <property type="nucleotide sequence ID" value="XM_038193524.1"/>
</dbReference>
<feature type="domain" description="Peptidase S8/S53" evidence="7">
    <location>
        <begin position="138"/>
        <end position="365"/>
    </location>
</feature>
<dbReference type="InterPro" id="IPR022398">
    <property type="entry name" value="Peptidase_S8_His-AS"/>
</dbReference>
<feature type="active site" description="Charge relay system" evidence="5">
    <location>
        <position position="180"/>
    </location>
</feature>
<dbReference type="Gene3D" id="3.30.70.80">
    <property type="entry name" value="Peptidase S8 propeptide/proteinase inhibitor I9"/>
    <property type="match status" value="1"/>
</dbReference>
<dbReference type="Proteomes" id="UP000887568">
    <property type="component" value="Unplaced"/>
</dbReference>
<dbReference type="PROSITE" id="PS51257">
    <property type="entry name" value="PROKAR_LIPOPROTEIN"/>
    <property type="match status" value="1"/>
</dbReference>
<keyword evidence="6" id="KW-0732">Signal</keyword>
<dbReference type="PRINTS" id="PR00723">
    <property type="entry name" value="SUBTILISIN"/>
</dbReference>
<evidence type="ECO:0000313" key="9">
    <source>
        <dbReference type="Proteomes" id="UP000887568"/>
    </source>
</evidence>
<keyword evidence="4 5" id="KW-0720">Serine protease</keyword>
<accession>A0A913ZCE7</accession>
<dbReference type="AlphaFoldDB" id="A0A913ZCE7"/>
<comment type="similarity">
    <text evidence="1 5">Belongs to the peptidase S8 family.</text>
</comment>
<protein>
    <recommendedName>
        <fullName evidence="7">Peptidase S8/S53 domain-containing protein</fullName>
    </recommendedName>
</protein>
<dbReference type="GO" id="GO:0006508">
    <property type="term" value="P:proteolysis"/>
    <property type="evidence" value="ECO:0007669"/>
    <property type="project" value="UniProtKB-KW"/>
</dbReference>
<keyword evidence="3 5" id="KW-0378">Hydrolase</keyword>
<dbReference type="OrthoDB" id="206201at2759"/>
<dbReference type="PANTHER" id="PTHR43806">
    <property type="entry name" value="PEPTIDASE S8"/>
    <property type="match status" value="1"/>
</dbReference>
<dbReference type="GeneID" id="119723042"/>
<dbReference type="GO" id="GO:0005615">
    <property type="term" value="C:extracellular space"/>
    <property type="evidence" value="ECO:0007669"/>
    <property type="project" value="TreeGrafter"/>
</dbReference>
<dbReference type="Gene3D" id="3.40.50.200">
    <property type="entry name" value="Peptidase S8/S53 domain"/>
    <property type="match status" value="1"/>
</dbReference>
<dbReference type="GO" id="GO:0004252">
    <property type="term" value="F:serine-type endopeptidase activity"/>
    <property type="evidence" value="ECO:0007669"/>
    <property type="project" value="UniProtKB-UniRule"/>
</dbReference>
<feature type="active site" description="Charge relay system" evidence="5">
    <location>
        <position position="332"/>
    </location>
</feature>
<dbReference type="InterPro" id="IPR036852">
    <property type="entry name" value="Peptidase_S8/S53_dom_sf"/>
</dbReference>
<dbReference type="InterPro" id="IPR000209">
    <property type="entry name" value="Peptidase_S8/S53_dom"/>
</dbReference>
<evidence type="ECO:0000256" key="6">
    <source>
        <dbReference type="SAM" id="SignalP"/>
    </source>
</evidence>
<dbReference type="InterPro" id="IPR015500">
    <property type="entry name" value="Peptidase_S8_subtilisin-rel"/>
</dbReference>
<dbReference type="InterPro" id="IPR023828">
    <property type="entry name" value="Peptidase_S8_Ser-AS"/>
</dbReference>
<dbReference type="CDD" id="cd04077">
    <property type="entry name" value="Peptidases_S8_PCSK9_ProteinaseK_like"/>
    <property type="match status" value="1"/>
</dbReference>
<dbReference type="PROSITE" id="PS51892">
    <property type="entry name" value="SUBTILASE"/>
    <property type="match status" value="1"/>
</dbReference>
<dbReference type="SUPFAM" id="SSF52743">
    <property type="entry name" value="Subtilisin-like"/>
    <property type="match status" value="1"/>
</dbReference>
<evidence type="ECO:0000256" key="2">
    <source>
        <dbReference type="ARBA" id="ARBA00022670"/>
    </source>
</evidence>
<sequence length="384" mass="41021">MKIQRRSVMSVLLLLCACFALVSCDPLAPLYYDEEPIPNRYIVKIKDKHARAFLKGEFKEQLTRSGFPNAIKRTSNVFGMAVVDMPDDQVDSVRSIDGVEYVEQDGRVYADVVGSWGLDRIDQDDLPLDEKFNPQGDGTGVHVYVIDGGIHYTHEEFGGRAHFAYDIYDDGRAGLDCTGHGTHCAGTVGGKTYGVAKNVTLWSVRVLGCSGSGTKSGVMEGMDWVAVHAKTPTVVSMSVGGSASTAQNMVVAKMHNAGVTVVVSAGNNDYSACRKSPASAEKAITVGSVTKTDARSYFSNYGTCVDIFGPGSSILSAGIKSDRDVATKSGTSMATPHVAGAAALELGRNPNLTPSEVKDNLIKKSLRDRVANPGPESPNLYLRI</sequence>
<organism evidence="8 9">
    <name type="scientific">Patiria miniata</name>
    <name type="common">Bat star</name>
    <name type="synonym">Asterina miniata</name>
    <dbReference type="NCBI Taxonomy" id="46514"/>
    <lineage>
        <taxon>Eukaryota</taxon>
        <taxon>Metazoa</taxon>
        <taxon>Echinodermata</taxon>
        <taxon>Eleutherozoa</taxon>
        <taxon>Asterozoa</taxon>
        <taxon>Asteroidea</taxon>
        <taxon>Valvatacea</taxon>
        <taxon>Valvatida</taxon>
        <taxon>Asterinidae</taxon>
        <taxon>Patiria</taxon>
    </lineage>
</organism>
<evidence type="ECO:0000256" key="4">
    <source>
        <dbReference type="ARBA" id="ARBA00022825"/>
    </source>
</evidence>
<dbReference type="InterPro" id="IPR037045">
    <property type="entry name" value="S8pro/Inhibitor_I9_sf"/>
</dbReference>
<evidence type="ECO:0000259" key="7">
    <source>
        <dbReference type="Pfam" id="PF00082"/>
    </source>
</evidence>
<keyword evidence="9" id="KW-1185">Reference proteome</keyword>
<name>A0A913ZCE7_PATMI</name>
<dbReference type="EnsemblMetazoa" id="XM_038193524.1">
    <property type="protein sequence ID" value="XP_038049452.1"/>
    <property type="gene ID" value="LOC119723042"/>
</dbReference>
<dbReference type="FunFam" id="3.40.50.200:FF:000014">
    <property type="entry name" value="Proteinase K"/>
    <property type="match status" value="1"/>
</dbReference>
<evidence type="ECO:0000313" key="8">
    <source>
        <dbReference type="EnsemblMetazoa" id="XP_038049452.1"/>
    </source>
</evidence>
<feature type="signal peptide" evidence="6">
    <location>
        <begin position="1"/>
        <end position="24"/>
    </location>
</feature>
<feature type="chain" id="PRO_5037455782" description="Peptidase S8/S53 domain-containing protein" evidence="6">
    <location>
        <begin position="25"/>
        <end position="384"/>
    </location>
</feature>
<evidence type="ECO:0000256" key="1">
    <source>
        <dbReference type="ARBA" id="ARBA00011073"/>
    </source>
</evidence>
<dbReference type="Pfam" id="PF00082">
    <property type="entry name" value="Peptidase_S8"/>
    <property type="match status" value="1"/>
</dbReference>
<proteinExistence type="inferred from homology"/>
<feature type="active site" description="Charge relay system" evidence="5">
    <location>
        <position position="147"/>
    </location>
</feature>
<dbReference type="InterPro" id="IPR034193">
    <property type="entry name" value="PCSK9_ProteinaseK-like"/>
</dbReference>
<evidence type="ECO:0000256" key="3">
    <source>
        <dbReference type="ARBA" id="ARBA00022801"/>
    </source>
</evidence>
<reference evidence="8" key="1">
    <citation type="submission" date="2022-11" db="UniProtKB">
        <authorList>
            <consortium name="EnsemblMetazoa"/>
        </authorList>
    </citation>
    <scope>IDENTIFICATION</scope>
</reference>
<evidence type="ECO:0000256" key="5">
    <source>
        <dbReference type="PROSITE-ProRule" id="PRU01240"/>
    </source>
</evidence>
<dbReference type="PROSITE" id="PS00137">
    <property type="entry name" value="SUBTILASE_HIS"/>
    <property type="match status" value="1"/>
</dbReference>
<dbReference type="SUPFAM" id="SSF54897">
    <property type="entry name" value="Protease propeptides/inhibitors"/>
    <property type="match status" value="1"/>
</dbReference>
<dbReference type="PROSITE" id="PS00138">
    <property type="entry name" value="SUBTILASE_SER"/>
    <property type="match status" value="1"/>
</dbReference>
<dbReference type="PANTHER" id="PTHR43806:SF58">
    <property type="entry name" value="ALKALINE PROTEASE 1-RELATED"/>
    <property type="match status" value="1"/>
</dbReference>
<dbReference type="OMA" id="EDHYEIM"/>
<keyword evidence="2 5" id="KW-0645">Protease</keyword>